<keyword evidence="1" id="KW-1133">Transmembrane helix</keyword>
<dbReference type="AlphaFoldDB" id="A0A7J6XB98"/>
<reference evidence="2 3" key="1">
    <citation type="submission" date="2020-06" db="EMBL/GenBank/DDBJ databases">
        <title>Transcriptomic and genomic resources for Thalictrum thalictroides and T. hernandezii: Facilitating candidate gene discovery in an emerging model plant lineage.</title>
        <authorList>
            <person name="Arias T."/>
            <person name="Riano-Pachon D.M."/>
            <person name="Di Stilio V.S."/>
        </authorList>
    </citation>
    <scope>NUCLEOTIDE SEQUENCE [LARGE SCALE GENOMIC DNA]</scope>
    <source>
        <strain evidence="3">cv. WT478/WT964</strain>
        <tissue evidence="2">Leaves</tissue>
    </source>
</reference>
<protein>
    <submittedName>
        <fullName evidence="2">Uncharacterized protein</fullName>
    </submittedName>
</protein>
<keyword evidence="3" id="KW-1185">Reference proteome</keyword>
<accession>A0A7J6XB98</accession>
<organism evidence="2 3">
    <name type="scientific">Thalictrum thalictroides</name>
    <name type="common">Rue-anemone</name>
    <name type="synonym">Anemone thalictroides</name>
    <dbReference type="NCBI Taxonomy" id="46969"/>
    <lineage>
        <taxon>Eukaryota</taxon>
        <taxon>Viridiplantae</taxon>
        <taxon>Streptophyta</taxon>
        <taxon>Embryophyta</taxon>
        <taxon>Tracheophyta</taxon>
        <taxon>Spermatophyta</taxon>
        <taxon>Magnoliopsida</taxon>
        <taxon>Ranunculales</taxon>
        <taxon>Ranunculaceae</taxon>
        <taxon>Thalictroideae</taxon>
        <taxon>Thalictrum</taxon>
    </lineage>
</organism>
<keyword evidence="1" id="KW-0812">Transmembrane</keyword>
<name>A0A7J6XB98_THATH</name>
<sequence length="68" mass="7625">MVSFEQQRKWVAMIAKAFKQCVFLFSAIAQLCYFICHLAWFYGAVGLRNVGLNLMVAALGLSSGYIND</sequence>
<evidence type="ECO:0000256" key="1">
    <source>
        <dbReference type="SAM" id="Phobius"/>
    </source>
</evidence>
<dbReference type="EMBL" id="JABWDY010003718">
    <property type="protein sequence ID" value="KAF5205720.1"/>
    <property type="molecule type" value="Genomic_DNA"/>
</dbReference>
<feature type="transmembrane region" description="Helical" evidence="1">
    <location>
        <begin position="21"/>
        <end position="44"/>
    </location>
</feature>
<dbReference type="Proteomes" id="UP000554482">
    <property type="component" value="Unassembled WGS sequence"/>
</dbReference>
<proteinExistence type="predicted"/>
<evidence type="ECO:0000313" key="3">
    <source>
        <dbReference type="Proteomes" id="UP000554482"/>
    </source>
</evidence>
<comment type="caution">
    <text evidence="2">The sequence shown here is derived from an EMBL/GenBank/DDBJ whole genome shotgun (WGS) entry which is preliminary data.</text>
</comment>
<gene>
    <name evidence="2" type="ORF">FRX31_004690</name>
</gene>
<evidence type="ECO:0000313" key="2">
    <source>
        <dbReference type="EMBL" id="KAF5205720.1"/>
    </source>
</evidence>
<keyword evidence="1" id="KW-0472">Membrane</keyword>